<dbReference type="Proteomes" id="UP000305906">
    <property type="component" value="Unassembled WGS sequence"/>
</dbReference>
<feature type="transmembrane region" description="Helical" evidence="1">
    <location>
        <begin position="101"/>
        <end position="127"/>
    </location>
</feature>
<evidence type="ECO:0000256" key="1">
    <source>
        <dbReference type="SAM" id="Phobius"/>
    </source>
</evidence>
<evidence type="ECO:0000313" key="4">
    <source>
        <dbReference type="Proteomes" id="UP000305906"/>
    </source>
</evidence>
<proteinExistence type="predicted"/>
<comment type="caution">
    <text evidence="3">The sequence shown here is derived from an EMBL/GenBank/DDBJ whole genome shotgun (WGS) entry which is preliminary data.</text>
</comment>
<dbReference type="RefSeq" id="WP_138045640.1">
    <property type="nucleotide sequence ID" value="NZ_VBZC01000014.1"/>
</dbReference>
<keyword evidence="1" id="KW-0812">Transmembrane</keyword>
<dbReference type="EMBL" id="VBZC01000014">
    <property type="protein sequence ID" value="TLS45390.1"/>
    <property type="molecule type" value="Genomic_DNA"/>
</dbReference>
<feature type="signal peptide" evidence="2">
    <location>
        <begin position="1"/>
        <end position="26"/>
    </location>
</feature>
<feature type="transmembrane region" description="Helical" evidence="1">
    <location>
        <begin position="42"/>
        <end position="59"/>
    </location>
</feature>
<name>A0A5R9FU21_9ACTN</name>
<gene>
    <name evidence="3" type="ORF">FE633_15100</name>
</gene>
<organism evidence="3 4">
    <name type="scientific">Streptomyces montanus</name>
    <dbReference type="NCBI Taxonomy" id="2580423"/>
    <lineage>
        <taxon>Bacteria</taxon>
        <taxon>Bacillati</taxon>
        <taxon>Actinomycetota</taxon>
        <taxon>Actinomycetes</taxon>
        <taxon>Kitasatosporales</taxon>
        <taxon>Streptomycetaceae</taxon>
        <taxon>Streptomyces</taxon>
    </lineage>
</organism>
<accession>A0A5R9FU21</accession>
<dbReference type="AlphaFoldDB" id="A0A5R9FU21"/>
<evidence type="ECO:0000313" key="3">
    <source>
        <dbReference type="EMBL" id="TLS45390.1"/>
    </source>
</evidence>
<sequence>MVRFVHYELMCSTVAVCAAAVSSAVAFSVRGAPEFEAGIGKALASFAFLGALGAAWGLLTCSRLKWVGEGQEFDTAVPLENPDAVLPTPGSELRGSVNGTLFAFMVVSALLGAFLWDLMLALCPLVFAPPWLARAAYAARWERRHGLLLWQGEVDDQPLGEDQFLYSSVRQATH</sequence>
<keyword evidence="1" id="KW-0472">Membrane</keyword>
<feature type="chain" id="PRO_5039652028" evidence="2">
    <location>
        <begin position="27"/>
        <end position="174"/>
    </location>
</feature>
<keyword evidence="2" id="KW-0732">Signal</keyword>
<reference evidence="3 4" key="1">
    <citation type="submission" date="2019-05" db="EMBL/GenBank/DDBJ databases">
        <title>Streptomyces sp. NEAU-C151, a novel actinomycete isolated from soil.</title>
        <authorList>
            <person name="Han L."/>
            <person name="Jiang H."/>
        </authorList>
    </citation>
    <scope>NUCLEOTIDE SEQUENCE [LARGE SCALE GENOMIC DNA]</scope>
    <source>
        <strain evidence="3 4">NEAU-C151</strain>
    </source>
</reference>
<protein>
    <submittedName>
        <fullName evidence="3">Uncharacterized protein</fullName>
    </submittedName>
</protein>
<keyword evidence="4" id="KW-1185">Reference proteome</keyword>
<evidence type="ECO:0000256" key="2">
    <source>
        <dbReference type="SAM" id="SignalP"/>
    </source>
</evidence>
<keyword evidence="1" id="KW-1133">Transmembrane helix</keyword>